<keyword evidence="8" id="KW-0282">Flagellum</keyword>
<proteinExistence type="inferred from homology"/>
<gene>
    <name evidence="8" type="ORF">ALO43_00671</name>
</gene>
<comment type="similarity">
    <text evidence="3">Belongs to the bacterial flagellin family.</text>
</comment>
<dbReference type="GO" id="GO:0009424">
    <property type="term" value="C:bacterial-type flagellum hook"/>
    <property type="evidence" value="ECO:0007669"/>
    <property type="project" value="InterPro"/>
</dbReference>
<comment type="caution">
    <text evidence="8">The sequence shown here is derived from an EMBL/GenBank/DDBJ whole genome shotgun (WGS) entry which is preliminary data.</text>
</comment>
<evidence type="ECO:0000313" key="8">
    <source>
        <dbReference type="EMBL" id="KPZ00085.1"/>
    </source>
</evidence>
<protein>
    <submittedName>
        <fullName evidence="8">Flagellar hook-associated protein FlgL</fullName>
    </submittedName>
</protein>
<keyword evidence="4" id="KW-0964">Secreted</keyword>
<dbReference type="GO" id="GO:0005576">
    <property type="term" value="C:extracellular region"/>
    <property type="evidence" value="ECO:0007669"/>
    <property type="project" value="UniProtKB-SubCell"/>
</dbReference>
<dbReference type="InterPro" id="IPR001029">
    <property type="entry name" value="Flagellin_N"/>
</dbReference>
<dbReference type="InterPro" id="IPR001492">
    <property type="entry name" value="Flagellin"/>
</dbReference>
<dbReference type="PANTHER" id="PTHR42792:SF1">
    <property type="entry name" value="FLAGELLAR HOOK-ASSOCIATED PROTEIN 3"/>
    <property type="match status" value="1"/>
</dbReference>
<feature type="region of interest" description="Disordered" evidence="6">
    <location>
        <begin position="304"/>
        <end position="330"/>
    </location>
</feature>
<evidence type="ECO:0000256" key="3">
    <source>
        <dbReference type="ARBA" id="ARBA00005709"/>
    </source>
</evidence>
<dbReference type="Proteomes" id="UP000050523">
    <property type="component" value="Unassembled WGS sequence"/>
</dbReference>
<evidence type="ECO:0000259" key="7">
    <source>
        <dbReference type="Pfam" id="PF00669"/>
    </source>
</evidence>
<comment type="subcellular location">
    <subcellularLocation>
        <location evidence="1">Bacterial flagellum</location>
    </subcellularLocation>
    <subcellularLocation>
        <location evidence="2">Secreted</location>
    </subcellularLocation>
</comment>
<reference evidence="8 9" key="1">
    <citation type="submission" date="2015-09" db="EMBL/GenBank/DDBJ databases">
        <title>Genome announcement of multiple Pseudomonas syringae strains.</title>
        <authorList>
            <person name="Thakur S."/>
            <person name="Wang P.W."/>
            <person name="Gong Y."/>
            <person name="Weir B.S."/>
            <person name="Guttman D.S."/>
        </authorList>
    </citation>
    <scope>NUCLEOTIDE SEQUENCE [LARGE SCALE GENOMIC DNA]</scope>
    <source>
        <strain evidence="8 9">ICMP9151</strain>
    </source>
</reference>
<organism evidence="8 9">
    <name type="scientific">Pseudomonas tremae</name>
    <dbReference type="NCBI Taxonomy" id="200454"/>
    <lineage>
        <taxon>Bacteria</taxon>
        <taxon>Pseudomonadati</taxon>
        <taxon>Pseudomonadota</taxon>
        <taxon>Gammaproteobacteria</taxon>
        <taxon>Pseudomonadales</taxon>
        <taxon>Pseudomonadaceae</taxon>
        <taxon>Pseudomonas</taxon>
    </lineage>
</organism>
<evidence type="ECO:0000256" key="5">
    <source>
        <dbReference type="ARBA" id="ARBA00023143"/>
    </source>
</evidence>
<evidence type="ECO:0000256" key="2">
    <source>
        <dbReference type="ARBA" id="ARBA00004613"/>
    </source>
</evidence>
<dbReference type="NCBIfam" id="NF009361">
    <property type="entry name" value="PRK12717.1"/>
    <property type="match status" value="1"/>
</dbReference>
<dbReference type="SUPFAM" id="SSF64518">
    <property type="entry name" value="Phase 1 flagellin"/>
    <property type="match status" value="1"/>
</dbReference>
<dbReference type="PANTHER" id="PTHR42792">
    <property type="entry name" value="FLAGELLIN"/>
    <property type="match status" value="1"/>
</dbReference>
<evidence type="ECO:0000256" key="4">
    <source>
        <dbReference type="ARBA" id="ARBA00022525"/>
    </source>
</evidence>
<keyword evidence="8" id="KW-0969">Cilium</keyword>
<feature type="compositionally biased region" description="Polar residues" evidence="6">
    <location>
        <begin position="304"/>
        <end position="315"/>
    </location>
</feature>
<feature type="domain" description="Flagellin N-terminal" evidence="7">
    <location>
        <begin position="3"/>
        <end position="140"/>
    </location>
</feature>
<dbReference type="Gene3D" id="1.20.1330.10">
    <property type="entry name" value="f41 fragment of flagellin, N-terminal domain"/>
    <property type="match status" value="2"/>
</dbReference>
<dbReference type="Pfam" id="PF00669">
    <property type="entry name" value="Flagellin_N"/>
    <property type="match status" value="1"/>
</dbReference>
<dbReference type="RefSeq" id="WP_054997731.1">
    <property type="nucleotide sequence ID" value="NZ_LJRO01000206.1"/>
</dbReference>
<dbReference type="GO" id="GO:0071973">
    <property type="term" value="P:bacterial-type flagellum-dependent cell motility"/>
    <property type="evidence" value="ECO:0007669"/>
    <property type="project" value="InterPro"/>
</dbReference>
<evidence type="ECO:0000313" key="9">
    <source>
        <dbReference type="Proteomes" id="UP000050523"/>
    </source>
</evidence>
<dbReference type="InterPro" id="IPR013384">
    <property type="entry name" value="Flagell_FlgL"/>
</dbReference>
<feature type="compositionally biased region" description="Low complexity" evidence="6">
    <location>
        <begin position="316"/>
        <end position="330"/>
    </location>
</feature>
<keyword evidence="8" id="KW-0966">Cell projection</keyword>
<dbReference type="EMBL" id="LJRO01000206">
    <property type="protein sequence ID" value="KPZ00085.1"/>
    <property type="molecule type" value="Genomic_DNA"/>
</dbReference>
<sequence>MRISTTQFYEATNANYQRNYSNLSKTGEEVSSGIKLNTAGDDPVGAARVLQLAQQNSMLNQYEGNIGTINTNVVTTETTLSSIIDTMQAARDEIVSAANGAYTDSDRLAKAAALKQYQGQILGLMNSQDPNGKYIFAGSKASTPPYSQNADGSYSYKGDQTSINLAVGDGLVMASNTTGFDAFEQAVNTTRTSSTLMSPATDDGKVSLSGGLVTSTSVYNSSYQGGEPYTMTFLSGTQFKITDATGTDVTTDTSSGGKFSNGSFDAQSFTFRGVELSLNINLPAADRASQATADAALTNRSYQLASTPDSVSTSRSAGNTSTATVSSSNVGNTAADRTAFNNTFPTEGAILKFTSPTAYDLYAAPLTSNSKPVSSGTMTGSTANASGVNFNLSGTPAAGDQFVVESGTHQTENILNTLTAAIKALSTPTDGNLVASQKLTASLNTALGNMSSSIEQASTARSAGGARQLAAIAQGVTNDLLKGNNTTEQGSYVNADIVEATTRLTLQKTMLDASQQVFTMLSKLNLFSQL</sequence>
<name>A0AA40P3W6_9PSED</name>
<evidence type="ECO:0000256" key="6">
    <source>
        <dbReference type="SAM" id="MobiDB-lite"/>
    </source>
</evidence>
<dbReference type="NCBIfam" id="TIGR02550">
    <property type="entry name" value="flagell_flgL"/>
    <property type="match status" value="1"/>
</dbReference>
<dbReference type="AlphaFoldDB" id="A0AA40P3W6"/>
<accession>A0AA40P3W6</accession>
<evidence type="ECO:0000256" key="1">
    <source>
        <dbReference type="ARBA" id="ARBA00004365"/>
    </source>
</evidence>
<keyword evidence="5" id="KW-0975">Bacterial flagellum</keyword>
<dbReference type="GO" id="GO:0005198">
    <property type="term" value="F:structural molecule activity"/>
    <property type="evidence" value="ECO:0007669"/>
    <property type="project" value="InterPro"/>
</dbReference>